<dbReference type="PANTHER" id="PTHR34846:SF5">
    <property type="entry name" value="CARBOXYMUCONOLACTONE DECARBOXYLASE-LIKE DOMAIN-CONTAINING PROTEIN"/>
    <property type="match status" value="1"/>
</dbReference>
<comment type="caution">
    <text evidence="2">The sequence shown here is derived from an EMBL/GenBank/DDBJ whole genome shotgun (WGS) entry which is preliminary data.</text>
</comment>
<dbReference type="InterPro" id="IPR029032">
    <property type="entry name" value="AhpD-like"/>
</dbReference>
<proteinExistence type="predicted"/>
<evidence type="ECO:0000259" key="1">
    <source>
        <dbReference type="Pfam" id="PF02627"/>
    </source>
</evidence>
<dbReference type="Gene3D" id="1.20.1290.10">
    <property type="entry name" value="AhpD-like"/>
    <property type="match status" value="1"/>
</dbReference>
<dbReference type="EMBL" id="JBHTMB010000025">
    <property type="protein sequence ID" value="MFD1232507.1"/>
    <property type="molecule type" value="Genomic_DNA"/>
</dbReference>
<evidence type="ECO:0000313" key="3">
    <source>
        <dbReference type="Proteomes" id="UP001597182"/>
    </source>
</evidence>
<reference evidence="3" key="1">
    <citation type="journal article" date="2019" name="Int. J. Syst. Evol. Microbiol.">
        <title>The Global Catalogue of Microorganisms (GCM) 10K type strain sequencing project: providing services to taxonomists for standard genome sequencing and annotation.</title>
        <authorList>
            <consortium name="The Broad Institute Genomics Platform"/>
            <consortium name="The Broad Institute Genome Sequencing Center for Infectious Disease"/>
            <person name="Wu L."/>
            <person name="Ma J."/>
        </authorList>
    </citation>
    <scope>NUCLEOTIDE SEQUENCE [LARGE SCALE GENOMIC DNA]</scope>
    <source>
        <strain evidence="3">CCUG 49018</strain>
    </source>
</reference>
<name>A0ABW3VBK0_9PSEU</name>
<dbReference type="RefSeq" id="WP_013673744.1">
    <property type="nucleotide sequence ID" value="NZ_BAABKS010000049.1"/>
</dbReference>
<protein>
    <submittedName>
        <fullName evidence="2">Carboxymuconolactone decarboxylase family protein</fullName>
    </submittedName>
</protein>
<keyword evidence="3" id="KW-1185">Reference proteome</keyword>
<sequence length="184" mass="19889">MARVSYVSADAVPDGDPHGVAAALRRLPDLHVFGMVANASSALRPWLRYGGVLLNDLSVDPLLRELVIMQVGRLAARYEWEQHVGIARAAGATDEQVDALDRGELTAPCFDARQTATLHVVADLVRDGQVPDDRYAALAAHLDEREIVEVMLLAGHYLGLARMMTALRIDPDDAAELGAIRAST</sequence>
<organism evidence="2 3">
    <name type="scientific">Pseudonocardia benzenivorans</name>
    <dbReference type="NCBI Taxonomy" id="228005"/>
    <lineage>
        <taxon>Bacteria</taxon>
        <taxon>Bacillati</taxon>
        <taxon>Actinomycetota</taxon>
        <taxon>Actinomycetes</taxon>
        <taxon>Pseudonocardiales</taxon>
        <taxon>Pseudonocardiaceae</taxon>
        <taxon>Pseudonocardia</taxon>
    </lineage>
</organism>
<dbReference type="Proteomes" id="UP001597182">
    <property type="component" value="Unassembled WGS sequence"/>
</dbReference>
<accession>A0ABW3VBK0</accession>
<gene>
    <name evidence="2" type="ORF">ACFQ34_04355</name>
</gene>
<dbReference type="PANTHER" id="PTHR34846">
    <property type="entry name" value="4-CARBOXYMUCONOLACTONE DECARBOXYLASE FAMILY PROTEIN (AFU_ORTHOLOGUE AFUA_6G11590)"/>
    <property type="match status" value="1"/>
</dbReference>
<dbReference type="Pfam" id="PF02627">
    <property type="entry name" value="CMD"/>
    <property type="match status" value="1"/>
</dbReference>
<feature type="domain" description="Carboxymuconolactone decarboxylase-like" evidence="1">
    <location>
        <begin position="44"/>
        <end position="119"/>
    </location>
</feature>
<dbReference type="InterPro" id="IPR003779">
    <property type="entry name" value="CMD-like"/>
</dbReference>
<dbReference type="SUPFAM" id="SSF69118">
    <property type="entry name" value="AhpD-like"/>
    <property type="match status" value="1"/>
</dbReference>
<evidence type="ECO:0000313" key="2">
    <source>
        <dbReference type="EMBL" id="MFD1232507.1"/>
    </source>
</evidence>